<reference evidence="3 4" key="1">
    <citation type="submission" date="2016-03" db="EMBL/GenBank/DDBJ databases">
        <title>Complete genome sequence of a soil Actinobacterium, Nocardioides dokdonensis FR1436.</title>
        <authorList>
            <person name="Kwon S.-K."/>
            <person name="Kim K."/>
            <person name="Kim J.F."/>
        </authorList>
    </citation>
    <scope>NUCLEOTIDE SEQUENCE [LARGE SCALE GENOMIC DNA]</scope>
    <source>
        <strain evidence="3 4">FR1436</strain>
    </source>
</reference>
<dbReference type="STRING" id="1300347.I601_0305"/>
<dbReference type="InterPro" id="IPR026869">
    <property type="entry name" value="EgtC-like"/>
</dbReference>
<organism evidence="3 4">
    <name type="scientific">Nocardioides dokdonensis FR1436</name>
    <dbReference type="NCBI Taxonomy" id="1300347"/>
    <lineage>
        <taxon>Bacteria</taxon>
        <taxon>Bacillati</taxon>
        <taxon>Actinomycetota</taxon>
        <taxon>Actinomycetes</taxon>
        <taxon>Propionibacteriales</taxon>
        <taxon>Nocardioidaceae</taxon>
        <taxon>Nocardioides</taxon>
    </lineage>
</organism>
<dbReference type="CDD" id="cd01908">
    <property type="entry name" value="YafJ"/>
    <property type="match status" value="1"/>
</dbReference>
<keyword evidence="4" id="KW-1185">Reference proteome</keyword>
<sequence length="319" mass="35810">MCRVLAYIGPETPLESLLLTPENSLVNQALDPERHPELQLAGWGFGAWGEHLLKPEAPFIYRRPMAAFYDDNAERVIPSLRASTMLAHVRAAAYNAKTVLADENCHPFSFEETPWIVAQNGGLPHWQLLQRELLQHCEDRYLKQMRGTTDTEFLYVLLLSLLEGDSDEDVQRAIEEMLGLIARAMQDLDLAALTKLKMALVSPNRIIGVNVGLGHQGEIDPAGDWEELRKSGPGTDDFALSMLLEPMYLLMGRNFEHDLTTYDFEVCTEEEATAVVFASEPLTDDDAGWGRLEFGEIVFLENDGEHVTKTVNRLKVEAP</sequence>
<dbReference type="AlphaFoldDB" id="A0A1A9GER2"/>
<dbReference type="InterPro" id="IPR017932">
    <property type="entry name" value="GATase_2_dom"/>
</dbReference>
<evidence type="ECO:0000313" key="3">
    <source>
        <dbReference type="EMBL" id="ANH36758.1"/>
    </source>
</evidence>
<name>A0A1A9GER2_9ACTN</name>
<evidence type="ECO:0000259" key="2">
    <source>
        <dbReference type="PROSITE" id="PS51278"/>
    </source>
</evidence>
<dbReference type="PANTHER" id="PTHR43187:SF1">
    <property type="entry name" value="GLUTAMINE AMIDOTRANSFERASE DUG3-RELATED"/>
    <property type="match status" value="1"/>
</dbReference>
<accession>A0A1A9GER2</accession>
<dbReference type="OrthoDB" id="9804310at2"/>
<evidence type="ECO:0000313" key="4">
    <source>
        <dbReference type="Proteomes" id="UP000077868"/>
    </source>
</evidence>
<keyword evidence="1" id="KW-0315">Glutamine amidotransferase</keyword>
<dbReference type="Pfam" id="PF13230">
    <property type="entry name" value="GATase_4"/>
    <property type="match status" value="1"/>
</dbReference>
<dbReference type="InterPro" id="IPR029055">
    <property type="entry name" value="Ntn_hydrolases_N"/>
</dbReference>
<proteinExistence type="predicted"/>
<dbReference type="KEGG" id="ndk:I601_0305"/>
<dbReference type="PROSITE" id="PS51278">
    <property type="entry name" value="GATASE_TYPE_2"/>
    <property type="match status" value="1"/>
</dbReference>
<dbReference type="RefSeq" id="WP_068105517.1">
    <property type="nucleotide sequence ID" value="NZ_CP015079.1"/>
</dbReference>
<protein>
    <recommendedName>
        <fullName evidence="2">Glutamine amidotransferase type-2 domain-containing protein</fullName>
    </recommendedName>
</protein>
<dbReference type="PANTHER" id="PTHR43187">
    <property type="entry name" value="GLUTAMINE AMIDOTRANSFERASE DUG3-RELATED"/>
    <property type="match status" value="1"/>
</dbReference>
<dbReference type="InterPro" id="IPR052373">
    <property type="entry name" value="Gamma-glu_amide_hydrolase"/>
</dbReference>
<dbReference type="EMBL" id="CP015079">
    <property type="protein sequence ID" value="ANH36758.1"/>
    <property type="molecule type" value="Genomic_DNA"/>
</dbReference>
<dbReference type="PATRIC" id="fig|1300347.3.peg.306"/>
<gene>
    <name evidence="3" type="ORF">I601_0305</name>
</gene>
<dbReference type="SUPFAM" id="SSF56235">
    <property type="entry name" value="N-terminal nucleophile aminohydrolases (Ntn hydrolases)"/>
    <property type="match status" value="1"/>
</dbReference>
<evidence type="ECO:0000256" key="1">
    <source>
        <dbReference type="ARBA" id="ARBA00022962"/>
    </source>
</evidence>
<dbReference type="Proteomes" id="UP000077868">
    <property type="component" value="Chromosome"/>
</dbReference>
<dbReference type="Gene3D" id="3.60.20.10">
    <property type="entry name" value="Glutamine Phosphoribosylpyrophosphate, subunit 1, domain 1"/>
    <property type="match status" value="1"/>
</dbReference>
<feature type="domain" description="Glutamine amidotransferase type-2" evidence="2">
    <location>
        <begin position="2"/>
        <end position="303"/>
    </location>
</feature>